<name>A0A1F5ZN51_9BACT</name>
<dbReference type="EMBL" id="MFJE01000036">
    <property type="protein sequence ID" value="OGG13793.1"/>
    <property type="molecule type" value="Genomic_DNA"/>
</dbReference>
<gene>
    <name evidence="1" type="ORF">A2773_01565</name>
</gene>
<comment type="caution">
    <text evidence="1">The sequence shown here is derived from an EMBL/GenBank/DDBJ whole genome shotgun (WGS) entry which is preliminary data.</text>
</comment>
<dbReference type="AlphaFoldDB" id="A0A1F5ZN51"/>
<accession>A0A1F5ZN51</accession>
<organism evidence="1 2">
    <name type="scientific">Candidatus Gottesmanbacteria bacterium RIFCSPHIGHO2_01_FULL_39_10</name>
    <dbReference type="NCBI Taxonomy" id="1798375"/>
    <lineage>
        <taxon>Bacteria</taxon>
        <taxon>Candidatus Gottesmaniibacteriota</taxon>
    </lineage>
</organism>
<sequence length="86" mass="9396">MQSIKLIAGTTIICILVFSALYSKILKPGIVVDVCAQEAAYATVAKNETTLDAKSLGELKYIEAQRDKKPSLNETSQRCIETYLGN</sequence>
<evidence type="ECO:0000313" key="1">
    <source>
        <dbReference type="EMBL" id="OGG13793.1"/>
    </source>
</evidence>
<dbReference type="Proteomes" id="UP000177383">
    <property type="component" value="Unassembled WGS sequence"/>
</dbReference>
<reference evidence="1 2" key="1">
    <citation type="journal article" date="2016" name="Nat. Commun.">
        <title>Thousands of microbial genomes shed light on interconnected biogeochemical processes in an aquifer system.</title>
        <authorList>
            <person name="Anantharaman K."/>
            <person name="Brown C.T."/>
            <person name="Hug L.A."/>
            <person name="Sharon I."/>
            <person name="Castelle C.J."/>
            <person name="Probst A.J."/>
            <person name="Thomas B.C."/>
            <person name="Singh A."/>
            <person name="Wilkins M.J."/>
            <person name="Karaoz U."/>
            <person name="Brodie E.L."/>
            <person name="Williams K.H."/>
            <person name="Hubbard S.S."/>
            <person name="Banfield J.F."/>
        </authorList>
    </citation>
    <scope>NUCLEOTIDE SEQUENCE [LARGE SCALE GENOMIC DNA]</scope>
</reference>
<dbReference type="STRING" id="1798375.A2773_01565"/>
<proteinExistence type="predicted"/>
<evidence type="ECO:0000313" key="2">
    <source>
        <dbReference type="Proteomes" id="UP000177383"/>
    </source>
</evidence>
<protein>
    <submittedName>
        <fullName evidence="1">Uncharacterized protein</fullName>
    </submittedName>
</protein>